<evidence type="ECO:0000256" key="4">
    <source>
        <dbReference type="ARBA" id="ARBA00022490"/>
    </source>
</evidence>
<dbReference type="HAMAP" id="MF_00176">
    <property type="entry name" value="Ser_tRNA_synth_type1"/>
    <property type="match status" value="1"/>
</dbReference>
<reference evidence="17 18" key="1">
    <citation type="submission" date="2017-01" db="EMBL/GenBank/DDBJ databases">
        <title>Novel large sulfur bacteria in the metagenomes of groundwater-fed chemosynthetic microbial mats in the Lake Huron basin.</title>
        <authorList>
            <person name="Sharrar A.M."/>
            <person name="Flood B.E."/>
            <person name="Bailey J.V."/>
            <person name="Jones D.S."/>
            <person name="Biddanda B."/>
            <person name="Ruberg S.A."/>
            <person name="Marcus D.N."/>
            <person name="Dick G.J."/>
        </authorList>
    </citation>
    <scope>NUCLEOTIDE SEQUENCE [LARGE SCALE GENOMIC DNA]</scope>
    <source>
        <strain evidence="17">A8</strain>
    </source>
</reference>
<dbReference type="GO" id="GO:0016260">
    <property type="term" value="P:selenocysteine biosynthetic process"/>
    <property type="evidence" value="ECO:0007669"/>
    <property type="project" value="UniProtKB-UniRule"/>
</dbReference>
<evidence type="ECO:0000256" key="9">
    <source>
        <dbReference type="ARBA" id="ARBA00023146"/>
    </source>
</evidence>
<comment type="function">
    <text evidence="12">Catalyzes the attachment of serine to tRNA(Ser). Is also able to aminoacylate tRNA(Sec) with serine, to form the misacylated tRNA L-seryl-tRNA(Sec), which will be further converted into selenocysteinyl-tRNA(Sec).</text>
</comment>
<dbReference type="Pfam" id="PF00587">
    <property type="entry name" value="tRNA-synt_2b"/>
    <property type="match status" value="1"/>
</dbReference>
<feature type="coiled-coil region" evidence="15">
    <location>
        <begin position="30"/>
        <end position="95"/>
    </location>
</feature>
<feature type="binding site" evidence="12 14">
    <location>
        <begin position="349"/>
        <end position="352"/>
    </location>
    <ligand>
        <name>ATP</name>
        <dbReference type="ChEBI" id="CHEBI:30616"/>
    </ligand>
</feature>
<feature type="domain" description="Aminoacyl-transfer RNA synthetases class-II family profile" evidence="16">
    <location>
        <begin position="171"/>
        <end position="410"/>
    </location>
</feature>
<dbReference type="InterPro" id="IPR002314">
    <property type="entry name" value="aa-tRNA-synt_IIb"/>
</dbReference>
<comment type="pathway">
    <text evidence="2 12">Aminoacyl-tRNA biosynthesis; selenocysteinyl-tRNA(Sec) biosynthesis; L-seryl-tRNA(Sec) from L-serine and tRNA(Sec): step 1/1.</text>
</comment>
<dbReference type="EC" id="6.1.1.11" evidence="12"/>
<dbReference type="PROSITE" id="PS50862">
    <property type="entry name" value="AA_TRNA_LIGASE_II"/>
    <property type="match status" value="1"/>
</dbReference>
<dbReference type="GO" id="GO:0005737">
    <property type="term" value="C:cytoplasm"/>
    <property type="evidence" value="ECO:0007669"/>
    <property type="project" value="UniProtKB-SubCell"/>
</dbReference>
<feature type="binding site" evidence="12">
    <location>
        <begin position="231"/>
        <end position="233"/>
    </location>
    <ligand>
        <name>L-serine</name>
        <dbReference type="ChEBI" id="CHEBI:33384"/>
    </ligand>
</feature>
<comment type="domain">
    <text evidence="12">Consists of two distinct domains, a catalytic core and a N-terminal extension that is involved in tRNA binding.</text>
</comment>
<feature type="binding site" evidence="13">
    <location>
        <position position="383"/>
    </location>
    <ligand>
        <name>L-serine</name>
        <dbReference type="ChEBI" id="CHEBI:33384"/>
    </ligand>
</feature>
<gene>
    <name evidence="12" type="primary">serS</name>
    <name evidence="17" type="ORF">BWK73_27935</name>
</gene>
<evidence type="ECO:0000256" key="1">
    <source>
        <dbReference type="ARBA" id="ARBA00004496"/>
    </source>
</evidence>
<sequence length="424" mass="47466">MLDPKRLRTELDAVAAQLARRGFTLDVETIRNLEEQRKALQVETQTLQNERNTRSKTIGQAKARGEDIQPLLAEVADMGDRLKQGEQDLARLQAELDAIVMGIPNLLDASVPDGADENSNVELRRWGEPGVFDFEPKDHVDLGLPNGWMDFDAGAKLTGSRFVVLRGAMARLHRALIQFMLDTHTSEHGYNEVYTPYMVNADSLRGTGQLPKFEEDLFKLNNEQGYYLIPTAEVPVTNLVRDTIVDAAALPMKYACHTPCFRSEAGSYGKDTRGLIRQHQFEKVEMVQMVRPEDSWAALESLTGNAEAILQKLGLPYRVIVLCAGDTGFSAAKTYDIEVWLPGQQKYREISSCSNFQDFQARRMMARYRNPETGKPELLHTLNGSGLAVGRTLVAVLENYQEADGRIRVPEVLRGYMGGAEYLV</sequence>
<dbReference type="Proteomes" id="UP000192491">
    <property type="component" value="Unassembled WGS sequence"/>
</dbReference>
<comment type="caution">
    <text evidence="17">The sequence shown here is derived from an EMBL/GenBank/DDBJ whole genome shotgun (WGS) entry which is preliminary data.</text>
</comment>
<comment type="similarity">
    <text evidence="3 12">Belongs to the class-II aminoacyl-tRNA synthetase family. Type-1 seryl-tRNA synthetase subfamily.</text>
</comment>
<feature type="binding site" evidence="12 14">
    <location>
        <begin position="262"/>
        <end position="264"/>
    </location>
    <ligand>
        <name>ATP</name>
        <dbReference type="ChEBI" id="CHEBI:30616"/>
    </ligand>
</feature>
<comment type="subcellular location">
    <subcellularLocation>
        <location evidence="1 12">Cytoplasm</location>
    </subcellularLocation>
</comment>
<dbReference type="UniPathway" id="UPA00906">
    <property type="reaction ID" value="UER00895"/>
</dbReference>
<evidence type="ECO:0000256" key="15">
    <source>
        <dbReference type="SAM" id="Coils"/>
    </source>
</evidence>
<dbReference type="Gene3D" id="3.30.930.10">
    <property type="entry name" value="Bira Bifunctional Protein, Domain 2"/>
    <property type="match status" value="1"/>
</dbReference>
<dbReference type="SUPFAM" id="SSF46589">
    <property type="entry name" value="tRNA-binding arm"/>
    <property type="match status" value="1"/>
</dbReference>
<evidence type="ECO:0000256" key="2">
    <source>
        <dbReference type="ARBA" id="ARBA00005045"/>
    </source>
</evidence>
<evidence type="ECO:0000256" key="10">
    <source>
        <dbReference type="ARBA" id="ARBA00047929"/>
    </source>
</evidence>
<dbReference type="GO" id="GO:0004828">
    <property type="term" value="F:serine-tRNA ligase activity"/>
    <property type="evidence" value="ECO:0007669"/>
    <property type="project" value="UniProtKB-UniRule"/>
</dbReference>
<evidence type="ECO:0000256" key="13">
    <source>
        <dbReference type="PIRSR" id="PIRSR001529-1"/>
    </source>
</evidence>
<accession>A0A1Y1QJW8</accession>
<dbReference type="InterPro" id="IPR015866">
    <property type="entry name" value="Ser-tRNA-synth_1_N"/>
</dbReference>
<organism evidence="17 18">
    <name type="scientific">Thiothrix lacustris</name>
    <dbReference type="NCBI Taxonomy" id="525917"/>
    <lineage>
        <taxon>Bacteria</taxon>
        <taxon>Pseudomonadati</taxon>
        <taxon>Pseudomonadota</taxon>
        <taxon>Gammaproteobacteria</taxon>
        <taxon>Thiotrichales</taxon>
        <taxon>Thiotrichaceae</taxon>
        <taxon>Thiothrix</taxon>
    </lineage>
</organism>
<feature type="binding site" evidence="13">
    <location>
        <position position="231"/>
    </location>
    <ligand>
        <name>L-serine</name>
        <dbReference type="ChEBI" id="CHEBI:33384"/>
    </ligand>
</feature>
<evidence type="ECO:0000256" key="5">
    <source>
        <dbReference type="ARBA" id="ARBA00022598"/>
    </source>
</evidence>
<evidence type="ECO:0000259" key="16">
    <source>
        <dbReference type="PROSITE" id="PS50862"/>
    </source>
</evidence>
<evidence type="ECO:0000256" key="12">
    <source>
        <dbReference type="HAMAP-Rule" id="MF_00176"/>
    </source>
</evidence>
<evidence type="ECO:0000256" key="6">
    <source>
        <dbReference type="ARBA" id="ARBA00022741"/>
    </source>
</evidence>
<name>A0A1Y1QJW8_9GAMM</name>
<dbReference type="AlphaFoldDB" id="A0A1Y1QJW8"/>
<evidence type="ECO:0000313" key="18">
    <source>
        <dbReference type="Proteomes" id="UP000192491"/>
    </source>
</evidence>
<keyword evidence="7 12" id="KW-0067">ATP-binding</keyword>
<dbReference type="InterPro" id="IPR010978">
    <property type="entry name" value="tRNA-bd_arm"/>
</dbReference>
<dbReference type="GO" id="GO:0006434">
    <property type="term" value="P:seryl-tRNA aminoacylation"/>
    <property type="evidence" value="ECO:0007669"/>
    <property type="project" value="UniProtKB-UniRule"/>
</dbReference>
<evidence type="ECO:0000313" key="17">
    <source>
        <dbReference type="EMBL" id="OQX07523.1"/>
    </source>
</evidence>
<dbReference type="InterPro" id="IPR002317">
    <property type="entry name" value="Ser-tRNA-ligase_type_1"/>
</dbReference>
<dbReference type="PIRSF" id="PIRSF001529">
    <property type="entry name" value="Ser-tRNA-synth_IIa"/>
    <property type="match status" value="1"/>
</dbReference>
<feature type="binding site" evidence="12 13">
    <location>
        <position position="285"/>
    </location>
    <ligand>
        <name>L-serine</name>
        <dbReference type="ChEBI" id="CHEBI:33384"/>
    </ligand>
</feature>
<evidence type="ECO:0000256" key="14">
    <source>
        <dbReference type="PIRSR" id="PIRSR001529-2"/>
    </source>
</evidence>
<proteinExistence type="inferred from homology"/>
<dbReference type="InterPro" id="IPR006195">
    <property type="entry name" value="aa-tRNA-synth_II"/>
</dbReference>
<dbReference type="InterPro" id="IPR042103">
    <property type="entry name" value="SerRS_1_N_sf"/>
</dbReference>
<comment type="subunit">
    <text evidence="12">Homodimer. The tRNA molecule binds across the dimer.</text>
</comment>
<dbReference type="EMBL" id="MTEJ01000207">
    <property type="protein sequence ID" value="OQX07523.1"/>
    <property type="molecule type" value="Genomic_DNA"/>
</dbReference>
<dbReference type="InterPro" id="IPR033729">
    <property type="entry name" value="SerRS_core"/>
</dbReference>
<keyword evidence="15" id="KW-0175">Coiled coil</keyword>
<dbReference type="NCBIfam" id="TIGR00414">
    <property type="entry name" value="serS"/>
    <property type="match status" value="1"/>
</dbReference>
<dbReference type="CDD" id="cd00770">
    <property type="entry name" value="SerRS_core"/>
    <property type="match status" value="1"/>
</dbReference>
<dbReference type="PANTHER" id="PTHR43697:SF1">
    <property type="entry name" value="SERINE--TRNA LIGASE"/>
    <property type="match status" value="1"/>
</dbReference>
<keyword evidence="6 12" id="KW-0547">Nucleotide-binding</keyword>
<dbReference type="GO" id="GO:0005524">
    <property type="term" value="F:ATP binding"/>
    <property type="evidence" value="ECO:0007669"/>
    <property type="project" value="UniProtKB-UniRule"/>
</dbReference>
<dbReference type="SUPFAM" id="SSF55681">
    <property type="entry name" value="Class II aaRS and biotin synthetases"/>
    <property type="match status" value="1"/>
</dbReference>
<evidence type="ECO:0000256" key="7">
    <source>
        <dbReference type="ARBA" id="ARBA00022840"/>
    </source>
</evidence>
<evidence type="ECO:0000256" key="11">
    <source>
        <dbReference type="ARBA" id="ARBA00048823"/>
    </source>
</evidence>
<feature type="binding site" evidence="12">
    <location>
        <position position="385"/>
    </location>
    <ligand>
        <name>L-serine</name>
        <dbReference type="ChEBI" id="CHEBI:33384"/>
    </ligand>
</feature>
<evidence type="ECO:0000256" key="8">
    <source>
        <dbReference type="ARBA" id="ARBA00022917"/>
    </source>
</evidence>
<feature type="binding site" evidence="13">
    <location>
        <position position="262"/>
    </location>
    <ligand>
        <name>L-serine</name>
        <dbReference type="ChEBI" id="CHEBI:33384"/>
    </ligand>
</feature>
<dbReference type="Pfam" id="PF02403">
    <property type="entry name" value="Seryl_tRNA_N"/>
    <property type="match status" value="1"/>
</dbReference>
<keyword evidence="9 12" id="KW-0030">Aminoacyl-tRNA synthetase</keyword>
<dbReference type="Gene3D" id="1.10.287.40">
    <property type="entry name" value="Serine-tRNA synthetase, tRNA binding domain"/>
    <property type="match status" value="1"/>
</dbReference>
<keyword evidence="4 12" id="KW-0963">Cytoplasm</keyword>
<comment type="catalytic activity">
    <reaction evidence="10 12">
        <text>tRNA(Sec) + L-serine + ATP = L-seryl-tRNA(Sec) + AMP + diphosphate + H(+)</text>
        <dbReference type="Rhea" id="RHEA:42580"/>
        <dbReference type="Rhea" id="RHEA-COMP:9742"/>
        <dbReference type="Rhea" id="RHEA-COMP:10128"/>
        <dbReference type="ChEBI" id="CHEBI:15378"/>
        <dbReference type="ChEBI" id="CHEBI:30616"/>
        <dbReference type="ChEBI" id="CHEBI:33019"/>
        <dbReference type="ChEBI" id="CHEBI:33384"/>
        <dbReference type="ChEBI" id="CHEBI:78442"/>
        <dbReference type="ChEBI" id="CHEBI:78533"/>
        <dbReference type="ChEBI" id="CHEBI:456215"/>
        <dbReference type="EC" id="6.1.1.11"/>
    </reaction>
</comment>
<keyword evidence="5 12" id="KW-0436">Ligase</keyword>
<comment type="caution">
    <text evidence="12">Lacks conserved residue(s) required for the propagation of feature annotation.</text>
</comment>
<dbReference type="PANTHER" id="PTHR43697">
    <property type="entry name" value="SERYL-TRNA SYNTHETASE"/>
    <property type="match status" value="1"/>
</dbReference>
<keyword evidence="8 12" id="KW-0648">Protein biosynthesis</keyword>
<dbReference type="InterPro" id="IPR045864">
    <property type="entry name" value="aa-tRNA-synth_II/BPL/LPL"/>
</dbReference>
<dbReference type="PRINTS" id="PR00981">
    <property type="entry name" value="TRNASYNTHSER"/>
</dbReference>
<evidence type="ECO:0000256" key="3">
    <source>
        <dbReference type="ARBA" id="ARBA00010728"/>
    </source>
</evidence>
<comment type="catalytic activity">
    <reaction evidence="11 12">
        <text>tRNA(Ser) + L-serine + ATP = L-seryl-tRNA(Ser) + AMP + diphosphate + H(+)</text>
        <dbReference type="Rhea" id="RHEA:12292"/>
        <dbReference type="Rhea" id="RHEA-COMP:9669"/>
        <dbReference type="Rhea" id="RHEA-COMP:9703"/>
        <dbReference type="ChEBI" id="CHEBI:15378"/>
        <dbReference type="ChEBI" id="CHEBI:30616"/>
        <dbReference type="ChEBI" id="CHEBI:33019"/>
        <dbReference type="ChEBI" id="CHEBI:33384"/>
        <dbReference type="ChEBI" id="CHEBI:78442"/>
        <dbReference type="ChEBI" id="CHEBI:78533"/>
        <dbReference type="ChEBI" id="CHEBI:456215"/>
        <dbReference type="EC" id="6.1.1.11"/>
    </reaction>
</comment>
<protein>
    <recommendedName>
        <fullName evidence="12">Serine--tRNA ligase</fullName>
        <ecNumber evidence="12">6.1.1.11</ecNumber>
    </recommendedName>
    <alternativeName>
        <fullName evidence="12">Seryl-tRNA synthetase</fullName>
        <shortName evidence="12">SerRS</shortName>
    </alternativeName>
    <alternativeName>
        <fullName evidence="12">Seryl-tRNA(Ser/Sec) synthetase</fullName>
    </alternativeName>
</protein>